<reference evidence="3" key="1">
    <citation type="submission" date="2022-11" db="UniProtKB">
        <authorList>
            <consortium name="WormBaseParasite"/>
        </authorList>
    </citation>
    <scope>IDENTIFICATION</scope>
</reference>
<evidence type="ECO:0000256" key="1">
    <source>
        <dbReference type="SAM" id="MobiDB-lite"/>
    </source>
</evidence>
<accession>A0A915JQF9</accession>
<sequence>MTVASRSDHEDDYESATLVKDQSTKPTFGEQKKTVAAAITRSMMQKEERSKSFSQNKVPTFEDDFQQPEKRLLTIEMPEEIREAQRKDPYILKLLKILKHKQISTISSAFHTEDENVY</sequence>
<organism evidence="2 3">
    <name type="scientific">Romanomermis culicivorax</name>
    <name type="common">Nematode worm</name>
    <dbReference type="NCBI Taxonomy" id="13658"/>
    <lineage>
        <taxon>Eukaryota</taxon>
        <taxon>Metazoa</taxon>
        <taxon>Ecdysozoa</taxon>
        <taxon>Nematoda</taxon>
        <taxon>Enoplea</taxon>
        <taxon>Dorylaimia</taxon>
        <taxon>Mermithida</taxon>
        <taxon>Mermithoidea</taxon>
        <taxon>Mermithidae</taxon>
        <taxon>Romanomermis</taxon>
    </lineage>
</organism>
<name>A0A915JQF9_ROMCU</name>
<evidence type="ECO:0000313" key="2">
    <source>
        <dbReference type="Proteomes" id="UP000887565"/>
    </source>
</evidence>
<dbReference type="Proteomes" id="UP000887565">
    <property type="component" value="Unplaced"/>
</dbReference>
<feature type="region of interest" description="Disordered" evidence="1">
    <location>
        <begin position="1"/>
        <end position="65"/>
    </location>
</feature>
<keyword evidence="2" id="KW-1185">Reference proteome</keyword>
<dbReference type="WBParaSite" id="nRc.2.0.1.t28342-RA">
    <property type="protein sequence ID" value="nRc.2.0.1.t28342-RA"/>
    <property type="gene ID" value="nRc.2.0.1.g28342"/>
</dbReference>
<evidence type="ECO:0000313" key="3">
    <source>
        <dbReference type="WBParaSite" id="nRc.2.0.1.t28342-RA"/>
    </source>
</evidence>
<protein>
    <submittedName>
        <fullName evidence="3">BESS domain-containing protein</fullName>
    </submittedName>
</protein>
<dbReference type="AlphaFoldDB" id="A0A915JQF9"/>
<proteinExistence type="predicted"/>